<evidence type="ECO:0000313" key="2">
    <source>
        <dbReference type="EMBL" id="AKH20806.1"/>
    </source>
</evidence>
<dbReference type="RefSeq" id="WP_046859736.1">
    <property type="nucleotide sequence ID" value="NZ_CP011412.1"/>
</dbReference>
<evidence type="ECO:0000313" key="3">
    <source>
        <dbReference type="Proteomes" id="UP000034410"/>
    </source>
</evidence>
<sequence length="141" mass="15855">MDRFTRNYAITLGVILVALLAWMFYEDPEVSALNSLLEQDSEVAAYPYRFRVLALNKGVAVVSTPRSSEFPVQRALGLLYPSLANRAQDDPDLMKAQQALAHVQKRVVAILEDSDQVARVRWELDRNWLSQHGAQLGSSPQ</sequence>
<dbReference type="Proteomes" id="UP000034410">
    <property type="component" value="Chromosome"/>
</dbReference>
<dbReference type="KEGG" id="seds:AAY24_11115"/>
<dbReference type="OrthoDB" id="9181276at2"/>
<keyword evidence="3" id="KW-1185">Reference proteome</keyword>
<evidence type="ECO:0008006" key="4">
    <source>
        <dbReference type="Google" id="ProtNLM"/>
    </source>
</evidence>
<reference evidence="2 3" key="1">
    <citation type="journal article" date="2015" name="Genome Announc.">
        <title>Complete Genome Sequence of Sedimenticola thiotaurini Strain SIP-G1, a Polyphosphate- and Polyhydroxyalkanoate-Accumulating Sulfur-Oxidizing Gammaproteobacterium Isolated from Salt Marsh Sediments.</title>
        <authorList>
            <person name="Flood B.E."/>
            <person name="Jones D.S."/>
            <person name="Bailey J.V."/>
        </authorList>
    </citation>
    <scope>NUCLEOTIDE SEQUENCE [LARGE SCALE GENOMIC DNA]</scope>
    <source>
        <strain evidence="2 3">SIP-G1</strain>
    </source>
</reference>
<gene>
    <name evidence="2" type="ORF">AAY24_11115</name>
</gene>
<keyword evidence="1" id="KW-0472">Membrane</keyword>
<proteinExistence type="predicted"/>
<keyword evidence="1" id="KW-0812">Transmembrane</keyword>
<feature type="transmembrane region" description="Helical" evidence="1">
    <location>
        <begin position="7"/>
        <end position="25"/>
    </location>
</feature>
<evidence type="ECO:0000256" key="1">
    <source>
        <dbReference type="SAM" id="Phobius"/>
    </source>
</evidence>
<name>A0A0F7JWD2_9GAMM</name>
<dbReference type="EMBL" id="CP011412">
    <property type="protein sequence ID" value="AKH20806.1"/>
    <property type="molecule type" value="Genomic_DNA"/>
</dbReference>
<accession>A0A0F7JWD2</accession>
<organism evidence="2 3">
    <name type="scientific">Sedimenticola thiotaurini</name>
    <dbReference type="NCBI Taxonomy" id="1543721"/>
    <lineage>
        <taxon>Bacteria</taxon>
        <taxon>Pseudomonadati</taxon>
        <taxon>Pseudomonadota</taxon>
        <taxon>Gammaproteobacteria</taxon>
        <taxon>Chromatiales</taxon>
        <taxon>Sedimenticolaceae</taxon>
        <taxon>Sedimenticola</taxon>
    </lineage>
</organism>
<protein>
    <recommendedName>
        <fullName evidence="4">Glutamate-ammonia-ligase adenylyltransferase</fullName>
    </recommendedName>
</protein>
<keyword evidence="1" id="KW-1133">Transmembrane helix</keyword>
<dbReference type="AlphaFoldDB" id="A0A0F7JWD2"/>